<dbReference type="InterPro" id="IPR050553">
    <property type="entry name" value="Thioredoxin_ResA/DsbE_sf"/>
</dbReference>
<keyword evidence="4" id="KW-1185">Reference proteome</keyword>
<dbReference type="EMBL" id="SSMQ01000086">
    <property type="protein sequence ID" value="TKC96474.1"/>
    <property type="molecule type" value="Genomic_DNA"/>
</dbReference>
<dbReference type="OrthoDB" id="9813820at2"/>
<name>A0A4U1IRI0_9BACT</name>
<evidence type="ECO:0000313" key="3">
    <source>
        <dbReference type="EMBL" id="TKC96474.1"/>
    </source>
</evidence>
<dbReference type="InterPro" id="IPR000866">
    <property type="entry name" value="AhpC/TSA"/>
</dbReference>
<dbReference type="Proteomes" id="UP000309215">
    <property type="component" value="Unassembled WGS sequence"/>
</dbReference>
<dbReference type="SUPFAM" id="SSF52833">
    <property type="entry name" value="Thioredoxin-like"/>
    <property type="match status" value="1"/>
</dbReference>
<proteinExistence type="predicted"/>
<dbReference type="GO" id="GO:0016209">
    <property type="term" value="F:antioxidant activity"/>
    <property type="evidence" value="ECO:0007669"/>
    <property type="project" value="InterPro"/>
</dbReference>
<keyword evidence="1" id="KW-0676">Redox-active center</keyword>
<reference evidence="3 4" key="1">
    <citation type="submission" date="2019-04" db="EMBL/GenBank/DDBJ databases">
        <authorList>
            <person name="Li Y."/>
            <person name="Wang J."/>
        </authorList>
    </citation>
    <scope>NUCLEOTIDE SEQUENCE [LARGE SCALE GENOMIC DNA]</scope>
    <source>
        <strain evidence="3 4">DSM 14668</strain>
    </source>
</reference>
<accession>A0A4U1IRI0</accession>
<dbReference type="GO" id="GO:0016491">
    <property type="term" value="F:oxidoreductase activity"/>
    <property type="evidence" value="ECO:0007669"/>
    <property type="project" value="InterPro"/>
</dbReference>
<gene>
    <name evidence="3" type="ORF">E8A74_45285</name>
</gene>
<organism evidence="3 4">
    <name type="scientific">Polyangium fumosum</name>
    <dbReference type="NCBI Taxonomy" id="889272"/>
    <lineage>
        <taxon>Bacteria</taxon>
        <taxon>Pseudomonadati</taxon>
        <taxon>Myxococcota</taxon>
        <taxon>Polyangia</taxon>
        <taxon>Polyangiales</taxon>
        <taxon>Polyangiaceae</taxon>
        <taxon>Polyangium</taxon>
    </lineage>
</organism>
<feature type="domain" description="Thioredoxin" evidence="2">
    <location>
        <begin position="37"/>
        <end position="174"/>
    </location>
</feature>
<evidence type="ECO:0000256" key="1">
    <source>
        <dbReference type="ARBA" id="ARBA00023284"/>
    </source>
</evidence>
<dbReference type="Gene3D" id="3.40.30.10">
    <property type="entry name" value="Glutaredoxin"/>
    <property type="match status" value="1"/>
</dbReference>
<sequence length="174" mass="18270">MRGPLHPMAATPSVLACAGAIGLFGCAPPMPASMGHPLLGAASPPFHETAIDERSVDVPGTLRTHVTVIDFWASWCGSCQQTMPALERLYQDRRAEGLVVVGVSVDDSPDEAAAGAEAFGVSFPIVHDGGHGLQYAFGVSQVPTTFVVDRSGTVRFVGRDPSSIQRAVIALMDR</sequence>
<comment type="caution">
    <text evidence="3">The sequence shown here is derived from an EMBL/GenBank/DDBJ whole genome shotgun (WGS) entry which is preliminary data.</text>
</comment>
<dbReference type="PROSITE" id="PS51352">
    <property type="entry name" value="THIOREDOXIN_2"/>
    <property type="match status" value="1"/>
</dbReference>
<dbReference type="PANTHER" id="PTHR42852:SF13">
    <property type="entry name" value="PROTEIN DIPZ"/>
    <property type="match status" value="1"/>
</dbReference>
<evidence type="ECO:0000313" key="4">
    <source>
        <dbReference type="Proteomes" id="UP000309215"/>
    </source>
</evidence>
<dbReference type="InterPro" id="IPR017937">
    <property type="entry name" value="Thioredoxin_CS"/>
</dbReference>
<evidence type="ECO:0000259" key="2">
    <source>
        <dbReference type="PROSITE" id="PS51352"/>
    </source>
</evidence>
<dbReference type="InterPro" id="IPR013766">
    <property type="entry name" value="Thioredoxin_domain"/>
</dbReference>
<dbReference type="Pfam" id="PF00578">
    <property type="entry name" value="AhpC-TSA"/>
    <property type="match status" value="1"/>
</dbReference>
<dbReference type="InterPro" id="IPR036249">
    <property type="entry name" value="Thioredoxin-like_sf"/>
</dbReference>
<dbReference type="AlphaFoldDB" id="A0A4U1IRI0"/>
<dbReference type="PROSITE" id="PS00194">
    <property type="entry name" value="THIOREDOXIN_1"/>
    <property type="match status" value="1"/>
</dbReference>
<dbReference type="PROSITE" id="PS51257">
    <property type="entry name" value="PROKAR_LIPOPROTEIN"/>
    <property type="match status" value="1"/>
</dbReference>
<dbReference type="CDD" id="cd02966">
    <property type="entry name" value="TlpA_like_family"/>
    <property type="match status" value="1"/>
</dbReference>
<dbReference type="PANTHER" id="PTHR42852">
    <property type="entry name" value="THIOL:DISULFIDE INTERCHANGE PROTEIN DSBE"/>
    <property type="match status" value="1"/>
</dbReference>
<protein>
    <submittedName>
        <fullName evidence="3">TlpA family protein disulfide reductase</fullName>
    </submittedName>
</protein>